<proteinExistence type="predicted"/>
<dbReference type="InterPro" id="IPR042099">
    <property type="entry name" value="ANL_N_sf"/>
</dbReference>
<dbReference type="EMBL" id="CAJNIZ010047126">
    <property type="protein sequence ID" value="CAE7762807.1"/>
    <property type="molecule type" value="Genomic_DNA"/>
</dbReference>
<feature type="domain" description="AMP-dependent synthetase/ligase" evidence="1">
    <location>
        <begin position="16"/>
        <end position="371"/>
    </location>
</feature>
<dbReference type="PROSITE" id="PS00455">
    <property type="entry name" value="AMP_BINDING"/>
    <property type="match status" value="1"/>
</dbReference>
<reference evidence="3" key="1">
    <citation type="submission" date="2021-02" db="EMBL/GenBank/DDBJ databases">
        <authorList>
            <person name="Dougan E. K."/>
            <person name="Rhodes N."/>
            <person name="Thang M."/>
            <person name="Chan C."/>
        </authorList>
    </citation>
    <scope>NUCLEOTIDE SEQUENCE</scope>
</reference>
<dbReference type="InterPro" id="IPR025110">
    <property type="entry name" value="AMP-bd_C"/>
</dbReference>
<evidence type="ECO:0000259" key="1">
    <source>
        <dbReference type="Pfam" id="PF00501"/>
    </source>
</evidence>
<keyword evidence="4" id="KW-1185">Reference proteome</keyword>
<dbReference type="GO" id="GO:0016878">
    <property type="term" value="F:acid-thiol ligase activity"/>
    <property type="evidence" value="ECO:0007669"/>
    <property type="project" value="UniProtKB-ARBA"/>
</dbReference>
<evidence type="ECO:0000259" key="2">
    <source>
        <dbReference type="Pfam" id="PF13193"/>
    </source>
</evidence>
<accession>A0A812XW83</accession>
<evidence type="ECO:0000313" key="4">
    <source>
        <dbReference type="Proteomes" id="UP000649617"/>
    </source>
</evidence>
<dbReference type="SUPFAM" id="SSF56801">
    <property type="entry name" value="Acetyl-CoA synthetase-like"/>
    <property type="match status" value="1"/>
</dbReference>
<sequence>MAAAKADGTPLQQLLARSAKACPQKIAIRTESGDASYSQLYSLVGRVSAAMMNLGIGAMDRVGWLLPNCLQAVACTLACYSIGAVSVPINVRYASDEVAYMVNKVQAKMLFLSVGKLDVLQDLPAHLQLIVIGAQTSQRLSHRSWDEFLQTDVEASSAPVSTEHPALILFTSGSTGRPKGVLHSHGTCWAAIRISAEAFQLRSDDVVLVGKAITHAGGLQTQLLPTLMMRGEVVLSMVPPAATAVDLIRRFHVSVYAMLSSFLLDFVDYLEISDHNLPSLRRVIGSGDSVPLHVQSRFHKLFGWPVLEGCGITEIGGYFATQPIGKEKPGSIGLPTARTEVRLVDVDGKAVPLGQPGEVLLKTPSAAVGYWDDPEATSSLFQDGWLRTGDIARKDEDGYLWFVGRRKLIIVRRGSNIAPAAVERVLATHPEVQSSVVVGVPDELDGQVPIAWVLAKDKACPPANASLAEHMSKRLATYEVPVCYWFLDEIPLNSVGKFDRAGLQKAAEERYQILANAHRAGA</sequence>
<dbReference type="InterPro" id="IPR050237">
    <property type="entry name" value="ATP-dep_AMP-bd_enzyme"/>
</dbReference>
<name>A0A812XW83_SYMPI</name>
<dbReference type="InterPro" id="IPR045851">
    <property type="entry name" value="AMP-bd_C_sf"/>
</dbReference>
<dbReference type="Proteomes" id="UP000649617">
    <property type="component" value="Unassembled WGS sequence"/>
</dbReference>
<dbReference type="PANTHER" id="PTHR43767:SF1">
    <property type="entry name" value="NONRIBOSOMAL PEPTIDE SYNTHASE PES1 (EUROFUNG)-RELATED"/>
    <property type="match status" value="1"/>
</dbReference>
<gene>
    <name evidence="3" type="primary">lcfB</name>
    <name evidence="3" type="ORF">SPIL2461_LOCUS22290</name>
</gene>
<dbReference type="Pfam" id="PF00501">
    <property type="entry name" value="AMP-binding"/>
    <property type="match status" value="1"/>
</dbReference>
<evidence type="ECO:0000313" key="3">
    <source>
        <dbReference type="EMBL" id="CAE7762807.1"/>
    </source>
</evidence>
<dbReference type="Gene3D" id="3.30.300.30">
    <property type="match status" value="1"/>
</dbReference>
<dbReference type="AlphaFoldDB" id="A0A812XW83"/>
<dbReference type="Gene3D" id="3.40.50.12780">
    <property type="entry name" value="N-terminal domain of ligase-like"/>
    <property type="match status" value="1"/>
</dbReference>
<organism evidence="3 4">
    <name type="scientific">Symbiodinium pilosum</name>
    <name type="common">Dinoflagellate</name>
    <dbReference type="NCBI Taxonomy" id="2952"/>
    <lineage>
        <taxon>Eukaryota</taxon>
        <taxon>Sar</taxon>
        <taxon>Alveolata</taxon>
        <taxon>Dinophyceae</taxon>
        <taxon>Suessiales</taxon>
        <taxon>Symbiodiniaceae</taxon>
        <taxon>Symbiodinium</taxon>
    </lineage>
</organism>
<dbReference type="Pfam" id="PF13193">
    <property type="entry name" value="AMP-binding_C"/>
    <property type="match status" value="1"/>
</dbReference>
<comment type="caution">
    <text evidence="3">The sequence shown here is derived from an EMBL/GenBank/DDBJ whole genome shotgun (WGS) entry which is preliminary data.</text>
</comment>
<dbReference type="OrthoDB" id="6614653at2759"/>
<protein>
    <submittedName>
        <fullName evidence="3">LcfB protein</fullName>
    </submittedName>
</protein>
<dbReference type="InterPro" id="IPR000873">
    <property type="entry name" value="AMP-dep_synth/lig_dom"/>
</dbReference>
<feature type="domain" description="AMP-binding enzyme C-terminal" evidence="2">
    <location>
        <begin position="422"/>
        <end position="497"/>
    </location>
</feature>
<dbReference type="InterPro" id="IPR020845">
    <property type="entry name" value="AMP-binding_CS"/>
</dbReference>
<dbReference type="PANTHER" id="PTHR43767">
    <property type="entry name" value="LONG-CHAIN-FATTY-ACID--COA LIGASE"/>
    <property type="match status" value="1"/>
</dbReference>